<reference evidence="5" key="1">
    <citation type="submission" date="2024-06" db="EMBL/GenBank/DDBJ databases">
        <title>Draft Genome Sequences of Epichloe bromicola Strains Isolated from Elymus ciliaris.</title>
        <authorList>
            <consortium name="Epichloe bromicola genome sequencing consortium"/>
            <person name="Miura A."/>
            <person name="Imano S."/>
            <person name="Ashida A."/>
            <person name="Sato I."/>
            <person name="Chiba S."/>
            <person name="Tanaka A."/>
            <person name="Camagna M."/>
            <person name="Takemoto D."/>
        </authorList>
    </citation>
    <scope>NUCLEOTIDE SEQUENCE [LARGE SCALE GENOMIC DNA]</scope>
    <source>
        <strain evidence="5">DP</strain>
    </source>
</reference>
<dbReference type="Proteomes" id="UP001562357">
    <property type="component" value="Unassembled WGS sequence"/>
</dbReference>
<feature type="compositionally biased region" description="Basic and acidic residues" evidence="2">
    <location>
        <begin position="230"/>
        <end position="240"/>
    </location>
</feature>
<keyword evidence="5" id="KW-1185">Reference proteome</keyword>
<dbReference type="EMBL" id="BAAFGZ010000119">
    <property type="protein sequence ID" value="GAB0135282.1"/>
    <property type="molecule type" value="Genomic_DNA"/>
</dbReference>
<feature type="region of interest" description="Disordered" evidence="2">
    <location>
        <begin position="112"/>
        <end position="167"/>
    </location>
</feature>
<protein>
    <recommendedName>
        <fullName evidence="3">C2H2-type domain-containing protein</fullName>
    </recommendedName>
</protein>
<feature type="compositionally biased region" description="Polar residues" evidence="2">
    <location>
        <begin position="338"/>
        <end position="348"/>
    </location>
</feature>
<comment type="caution">
    <text evidence="4">The sequence shown here is derived from an EMBL/GenBank/DDBJ whole genome shotgun (WGS) entry which is preliminary data.</text>
</comment>
<proteinExistence type="predicted"/>
<organism evidence="4 5">
    <name type="scientific">Epichloe bromicola</name>
    <dbReference type="NCBI Taxonomy" id="79588"/>
    <lineage>
        <taxon>Eukaryota</taxon>
        <taxon>Fungi</taxon>
        <taxon>Dikarya</taxon>
        <taxon>Ascomycota</taxon>
        <taxon>Pezizomycotina</taxon>
        <taxon>Sordariomycetes</taxon>
        <taxon>Hypocreomycetidae</taxon>
        <taxon>Hypocreales</taxon>
        <taxon>Clavicipitaceae</taxon>
        <taxon>Epichloe</taxon>
    </lineage>
</organism>
<dbReference type="PROSITE" id="PS50157">
    <property type="entry name" value="ZINC_FINGER_C2H2_2"/>
    <property type="match status" value="1"/>
</dbReference>
<feature type="region of interest" description="Disordered" evidence="2">
    <location>
        <begin position="318"/>
        <end position="348"/>
    </location>
</feature>
<feature type="domain" description="C2H2-type" evidence="3">
    <location>
        <begin position="93"/>
        <end position="121"/>
    </location>
</feature>
<accession>A0ABQ0CPB0</accession>
<feature type="compositionally biased region" description="Acidic residues" evidence="2">
    <location>
        <begin position="241"/>
        <end position="266"/>
    </location>
</feature>
<gene>
    <name evidence="4" type="primary">g3625</name>
    <name evidence="4" type="ORF">EsDP_00003625</name>
</gene>
<feature type="compositionally biased region" description="Basic and acidic residues" evidence="2">
    <location>
        <begin position="112"/>
        <end position="123"/>
    </location>
</feature>
<evidence type="ECO:0000313" key="4">
    <source>
        <dbReference type="EMBL" id="GAB0135282.1"/>
    </source>
</evidence>
<dbReference type="SMART" id="SM00355">
    <property type="entry name" value="ZnF_C2H2"/>
    <property type="match status" value="1"/>
</dbReference>
<evidence type="ECO:0000256" key="2">
    <source>
        <dbReference type="SAM" id="MobiDB-lite"/>
    </source>
</evidence>
<keyword evidence="1" id="KW-0479">Metal-binding</keyword>
<evidence type="ECO:0000256" key="1">
    <source>
        <dbReference type="PROSITE-ProRule" id="PRU00042"/>
    </source>
</evidence>
<keyword evidence="1" id="KW-0863">Zinc-finger</keyword>
<dbReference type="PROSITE" id="PS00028">
    <property type="entry name" value="ZINC_FINGER_C2H2_1"/>
    <property type="match status" value="1"/>
</dbReference>
<name>A0ABQ0CPB0_9HYPO</name>
<sequence length="443" mass="49192">MGSSVNLSAGGPTVLRASALALVRERTKRRRAERSFLGSTTVHRRTRSESRVVSSVGSTTIHRRTRLESIEESSEDTTDLATVQARHQLSTQVKCPWCDEVFPRQMDLDHHIGESHTGPRPDVPRVISPGFDPADADEDLTRLTGGVSPAKYFTPLRLDNPAQNESCSEGWRTATLLAIGSVSGEPTTPPKPSNEPSLLSAKPSEHHEPSLGPSVPHSQAGLSACLPKPPQDKAVDHTQEEEKDDGDDGEVYDDDDDDDDDYEDDEDVYGQYNEYLSISVVGFVNDGNEPQLPRHLRHQFPSIDSIISDTATVTLGTAAPSKPAVVRRPSNDDDDESNPSFNKSDTSTFSAGDIPAHCKSEWTRPWKRETLKVPGVWLCHCCEDRLVVDSVRQDENMHEVCKTLRKQLTLERVEAEGILQRRCASCTRHAFCKLFKFSEVWRE</sequence>
<dbReference type="InterPro" id="IPR013087">
    <property type="entry name" value="Znf_C2H2_type"/>
</dbReference>
<keyword evidence="1" id="KW-0862">Zinc</keyword>
<evidence type="ECO:0000313" key="5">
    <source>
        <dbReference type="Proteomes" id="UP001562357"/>
    </source>
</evidence>
<evidence type="ECO:0000259" key="3">
    <source>
        <dbReference type="PROSITE" id="PS50157"/>
    </source>
</evidence>
<feature type="region of interest" description="Disordered" evidence="2">
    <location>
        <begin position="181"/>
        <end position="266"/>
    </location>
</feature>